<keyword evidence="3" id="KW-0089">Bile pigment</keyword>
<dbReference type="KEGG" id="ftj:FTUN_5389"/>
<accession>A0A6M5YV44</accession>
<keyword evidence="2" id="KW-0157">Chromophore</keyword>
<dbReference type="SUPFAM" id="SSF46458">
    <property type="entry name" value="Globin-like"/>
    <property type="match status" value="1"/>
</dbReference>
<dbReference type="InterPro" id="IPR009050">
    <property type="entry name" value="Globin-like_sf"/>
</dbReference>
<dbReference type="GO" id="GO:0015979">
    <property type="term" value="P:photosynthesis"/>
    <property type="evidence" value="ECO:0007669"/>
    <property type="project" value="InterPro"/>
</dbReference>
<comment type="similarity">
    <text evidence="1">Belongs to the phycobiliprotein family.</text>
</comment>
<evidence type="ECO:0000256" key="1">
    <source>
        <dbReference type="ARBA" id="ARBA00008182"/>
    </source>
</evidence>
<reference evidence="5" key="1">
    <citation type="submission" date="2020-05" db="EMBL/GenBank/DDBJ databases">
        <title>Frigoriglobus tundricola gen. nov., sp. nov., a psychrotolerant cellulolytic planctomycete of the family Gemmataceae with two divergent copies of 16S rRNA gene.</title>
        <authorList>
            <person name="Kulichevskaya I.S."/>
            <person name="Ivanova A.A."/>
            <person name="Naumoff D.G."/>
            <person name="Beletsky A.V."/>
            <person name="Rijpstra W.I.C."/>
            <person name="Sinninghe Damste J.S."/>
            <person name="Mardanov A.V."/>
            <person name="Ravin N.V."/>
            <person name="Dedysh S.N."/>
        </authorList>
    </citation>
    <scope>NUCLEOTIDE SEQUENCE [LARGE SCALE GENOMIC DNA]</scope>
    <source>
        <strain evidence="5">PL17</strain>
    </source>
</reference>
<dbReference type="AlphaFoldDB" id="A0A6M5YV44"/>
<gene>
    <name evidence="4" type="ORF">FTUN_5389</name>
</gene>
<dbReference type="EMBL" id="CP053452">
    <property type="protein sequence ID" value="QJW97809.1"/>
    <property type="molecule type" value="Genomic_DNA"/>
</dbReference>
<keyword evidence="5" id="KW-1185">Reference proteome</keyword>
<sequence length="169" mass="19380">MVSRTLLRMDSRYPTAKERSDLLTYLATARARRSALEEVRRAAVRVTDDLIANVRRMYPQFGKHRPQGFDKGHRDMVLLTHMAANAMFLGETDTIDDQFTHWYKTILKGVHLTPQFLVDTFALWRDSLERNLSPDTFVMLRPVVDHLSAALSDLPVPSGNEVGERRQLA</sequence>
<proteinExistence type="inferred from homology"/>
<evidence type="ECO:0000256" key="3">
    <source>
        <dbReference type="ARBA" id="ARBA00023307"/>
    </source>
</evidence>
<dbReference type="Proteomes" id="UP000503447">
    <property type="component" value="Chromosome"/>
</dbReference>
<dbReference type="Pfam" id="PF00502">
    <property type="entry name" value="Phycobilisome"/>
    <property type="match status" value="1"/>
</dbReference>
<name>A0A6M5YV44_9BACT</name>
<evidence type="ECO:0000313" key="5">
    <source>
        <dbReference type="Proteomes" id="UP000503447"/>
    </source>
</evidence>
<dbReference type="GO" id="GO:0030089">
    <property type="term" value="C:phycobilisome"/>
    <property type="evidence" value="ECO:0007669"/>
    <property type="project" value="InterPro"/>
</dbReference>
<protein>
    <submittedName>
        <fullName evidence="4">Uncharacterized protein</fullName>
    </submittedName>
</protein>
<dbReference type="InterPro" id="IPR012128">
    <property type="entry name" value="Phycobilisome_asu/bsu"/>
</dbReference>
<dbReference type="InterPro" id="IPR038719">
    <property type="entry name" value="Phycobilisome_asu/bsu_sf"/>
</dbReference>
<evidence type="ECO:0000313" key="4">
    <source>
        <dbReference type="EMBL" id="QJW97809.1"/>
    </source>
</evidence>
<dbReference type="RefSeq" id="WP_171473116.1">
    <property type="nucleotide sequence ID" value="NZ_CP053452.2"/>
</dbReference>
<dbReference type="Gene3D" id="1.10.490.20">
    <property type="entry name" value="Phycocyanins"/>
    <property type="match status" value="1"/>
</dbReference>
<evidence type="ECO:0000256" key="2">
    <source>
        <dbReference type="ARBA" id="ARBA00022991"/>
    </source>
</evidence>
<organism evidence="4 5">
    <name type="scientific">Frigoriglobus tundricola</name>
    <dbReference type="NCBI Taxonomy" id="2774151"/>
    <lineage>
        <taxon>Bacteria</taxon>
        <taxon>Pseudomonadati</taxon>
        <taxon>Planctomycetota</taxon>
        <taxon>Planctomycetia</taxon>
        <taxon>Gemmatales</taxon>
        <taxon>Gemmataceae</taxon>
        <taxon>Frigoriglobus</taxon>
    </lineage>
</organism>